<proteinExistence type="predicted"/>
<dbReference type="Proteomes" id="UP000215144">
    <property type="component" value="Chromosome 1"/>
</dbReference>
<gene>
    <name evidence="3" type="ORF">SAMEA4504048_00443</name>
</gene>
<reference evidence="3 4" key="1">
    <citation type="submission" date="2017-06" db="EMBL/GenBank/DDBJ databases">
        <authorList>
            <consortium name="Pathogen Informatics"/>
        </authorList>
    </citation>
    <scope>NUCLEOTIDE SEQUENCE [LARGE SCALE GENOMIC DNA]</scope>
    <source>
        <strain evidence="3 4">NCTC11291</strain>
    </source>
</reference>
<dbReference type="EMBL" id="LT906454">
    <property type="protein sequence ID" value="SNV35107.1"/>
    <property type="molecule type" value="Genomic_DNA"/>
</dbReference>
<dbReference type="Pfam" id="PF07905">
    <property type="entry name" value="PucR"/>
    <property type="match status" value="1"/>
</dbReference>
<dbReference type="PANTHER" id="PTHR33744:SF15">
    <property type="entry name" value="CARBOHYDRATE DIACID REGULATOR"/>
    <property type="match status" value="1"/>
</dbReference>
<dbReference type="RefSeq" id="WP_095121787.1">
    <property type="nucleotide sequence ID" value="NZ_LT906454.1"/>
</dbReference>
<dbReference type="InterPro" id="IPR025736">
    <property type="entry name" value="PucR_C-HTH_dom"/>
</dbReference>
<accession>A0A239WKU8</accession>
<organism evidence="3 4">
    <name type="scientific">Streptococcus acidominimus</name>
    <dbReference type="NCBI Taxonomy" id="1326"/>
    <lineage>
        <taxon>Bacteria</taxon>
        <taxon>Bacillati</taxon>
        <taxon>Bacillota</taxon>
        <taxon>Bacilli</taxon>
        <taxon>Lactobacillales</taxon>
        <taxon>Streptococcaceae</taxon>
        <taxon>Streptococcus</taxon>
    </lineage>
</organism>
<feature type="domain" description="PucR C-terminal helix-turn-helix" evidence="2">
    <location>
        <begin position="453"/>
        <end position="508"/>
    </location>
</feature>
<dbReference type="InterPro" id="IPR012914">
    <property type="entry name" value="PucR_dom"/>
</dbReference>
<dbReference type="InterPro" id="IPR051448">
    <property type="entry name" value="CdaR-like_regulators"/>
</dbReference>
<dbReference type="KEGG" id="saco:SAME_00443"/>
<protein>
    <submittedName>
        <fullName evidence="3">Sugar diacid utilization regulator</fullName>
    </submittedName>
</protein>
<dbReference type="Pfam" id="PF13556">
    <property type="entry name" value="HTH_30"/>
    <property type="match status" value="1"/>
</dbReference>
<evidence type="ECO:0000313" key="3">
    <source>
        <dbReference type="EMBL" id="SNV35107.1"/>
    </source>
</evidence>
<evidence type="ECO:0000259" key="1">
    <source>
        <dbReference type="Pfam" id="PF07905"/>
    </source>
</evidence>
<dbReference type="InterPro" id="IPR042070">
    <property type="entry name" value="PucR_C-HTH_sf"/>
</dbReference>
<feature type="domain" description="Purine catabolism PurC-like" evidence="1">
    <location>
        <begin position="6"/>
        <end position="123"/>
    </location>
</feature>
<dbReference type="AlphaFoldDB" id="A0A239WKU8"/>
<evidence type="ECO:0000259" key="2">
    <source>
        <dbReference type="Pfam" id="PF13556"/>
    </source>
</evidence>
<dbReference type="PANTHER" id="PTHR33744">
    <property type="entry name" value="CARBOHYDRATE DIACID REGULATOR"/>
    <property type="match status" value="1"/>
</dbReference>
<name>A0A239WKU8_STRAI</name>
<dbReference type="OrthoDB" id="142218at2"/>
<dbReference type="Gene3D" id="1.10.10.2840">
    <property type="entry name" value="PucR C-terminal helix-turn-helix domain"/>
    <property type="match status" value="1"/>
</dbReference>
<sequence length="519" mass="61604">MNLENLLQLRPFEKSNLLTGDIGLHNQIESVMVIEALDIEKWAVRNQMLLTSYVAFQNVDEAAINDFFCKISIIGISGIIIKTKRFIDSVPMSFITLCQNYNIPLVEIPPEISYESIILAIHEPLLNYESFLLRSYYDASKVFSNLINPRHSYEEVVQSFTNFTNLPISLTIAERNFKFLSQDFSKIPNLPYIEYEVLNPFAHHHYFIESYNFEKDNQNSIFHYLHIRNIIDSKRYEFYIQLENNTIDHSLILTIEKFLEILTQKLDTEYYRKNEIFLHRNKTISAILFGINRDSYDLQLLLEEINLYNENHYQVLLLTFPTKMEKNQIQTIKKTISNQDIAHVYYESKNTLVYIFNFKTIADQIVKNNFKQLVPKFDKVHYYLSKTGDYQQIQKLFSTCLKMKQFNDLFFTSYFIDESDLGIFNFLINVPTEHYENMIPDDLRKLFEEKYELFDTLHCFIINHLNYGATATELFLHPKTIRYRINKIEQMLQLDLNNPIQLTNYTIGCILLNLRKEKL</sequence>
<evidence type="ECO:0000313" key="4">
    <source>
        <dbReference type="Proteomes" id="UP000215144"/>
    </source>
</evidence>